<dbReference type="EMBL" id="VCGU01000007">
    <property type="protein sequence ID" value="TRY74051.1"/>
    <property type="molecule type" value="Genomic_DNA"/>
</dbReference>
<reference evidence="11 12" key="1">
    <citation type="journal article" date="2018" name="Nat. Ecol. Evol.">
        <title>Genomic signatures of mitonuclear coevolution across populations of Tigriopus californicus.</title>
        <authorList>
            <person name="Barreto F.S."/>
            <person name="Watson E.T."/>
            <person name="Lima T.G."/>
            <person name="Willett C.S."/>
            <person name="Edmands S."/>
            <person name="Li W."/>
            <person name="Burton R.S."/>
        </authorList>
    </citation>
    <scope>NUCLEOTIDE SEQUENCE [LARGE SCALE GENOMIC DNA]</scope>
    <source>
        <strain evidence="11 12">San Diego</strain>
    </source>
</reference>
<keyword evidence="3" id="KW-0677">Repeat</keyword>
<evidence type="ECO:0000259" key="10">
    <source>
        <dbReference type="PROSITE" id="PS50157"/>
    </source>
</evidence>
<name>A0A553P8N7_TIGCA</name>
<evidence type="ECO:0000256" key="8">
    <source>
        <dbReference type="PROSITE-ProRule" id="PRU00042"/>
    </source>
</evidence>
<organism evidence="11 12">
    <name type="scientific">Tigriopus californicus</name>
    <name type="common">Marine copepod</name>
    <dbReference type="NCBI Taxonomy" id="6832"/>
    <lineage>
        <taxon>Eukaryota</taxon>
        <taxon>Metazoa</taxon>
        <taxon>Ecdysozoa</taxon>
        <taxon>Arthropoda</taxon>
        <taxon>Crustacea</taxon>
        <taxon>Multicrustacea</taxon>
        <taxon>Hexanauplia</taxon>
        <taxon>Copepoda</taxon>
        <taxon>Harpacticoida</taxon>
        <taxon>Harpacticidae</taxon>
        <taxon>Tigriopus</taxon>
    </lineage>
</organism>
<evidence type="ECO:0000256" key="9">
    <source>
        <dbReference type="SAM" id="MobiDB-lite"/>
    </source>
</evidence>
<evidence type="ECO:0000256" key="5">
    <source>
        <dbReference type="ARBA" id="ARBA00022833"/>
    </source>
</evidence>
<feature type="region of interest" description="Disordered" evidence="9">
    <location>
        <begin position="555"/>
        <end position="574"/>
    </location>
</feature>
<dbReference type="SUPFAM" id="SSF57667">
    <property type="entry name" value="beta-beta-alpha zinc fingers"/>
    <property type="match status" value="3"/>
</dbReference>
<dbReference type="GO" id="GO:0000978">
    <property type="term" value="F:RNA polymerase II cis-regulatory region sequence-specific DNA binding"/>
    <property type="evidence" value="ECO:0007669"/>
    <property type="project" value="TreeGrafter"/>
</dbReference>
<feature type="domain" description="C2H2-type" evidence="10">
    <location>
        <begin position="420"/>
        <end position="447"/>
    </location>
</feature>
<dbReference type="PROSITE" id="PS00028">
    <property type="entry name" value="ZINC_FINGER_C2H2_1"/>
    <property type="match status" value="5"/>
</dbReference>
<feature type="compositionally biased region" description="Basic and acidic residues" evidence="9">
    <location>
        <begin position="374"/>
        <end position="385"/>
    </location>
</feature>
<comment type="caution">
    <text evidence="11">The sequence shown here is derived from an EMBL/GenBank/DDBJ whole genome shotgun (WGS) entry which is preliminary data.</text>
</comment>
<evidence type="ECO:0000256" key="2">
    <source>
        <dbReference type="ARBA" id="ARBA00022723"/>
    </source>
</evidence>
<feature type="region of interest" description="Disordered" evidence="9">
    <location>
        <begin position="1"/>
        <end position="110"/>
    </location>
</feature>
<feature type="compositionally biased region" description="Pro residues" evidence="9">
    <location>
        <begin position="52"/>
        <end position="66"/>
    </location>
</feature>
<keyword evidence="12" id="KW-1185">Reference proteome</keyword>
<protein>
    <recommendedName>
        <fullName evidence="7">Zinc finger protein 865</fullName>
    </recommendedName>
</protein>
<feature type="domain" description="C2H2-type" evidence="10">
    <location>
        <begin position="448"/>
        <end position="476"/>
    </location>
</feature>
<dbReference type="Gene3D" id="3.30.160.60">
    <property type="entry name" value="Classic Zinc Finger"/>
    <property type="match status" value="5"/>
</dbReference>
<feature type="region of interest" description="Disordered" evidence="9">
    <location>
        <begin position="157"/>
        <end position="198"/>
    </location>
</feature>
<dbReference type="FunFam" id="3.30.160.60:FF:000100">
    <property type="entry name" value="Zinc finger 45-like"/>
    <property type="match status" value="2"/>
</dbReference>
<gene>
    <name evidence="11" type="ORF">TCAL_07777</name>
</gene>
<feature type="domain" description="C2H2-type" evidence="10">
    <location>
        <begin position="477"/>
        <end position="504"/>
    </location>
</feature>
<keyword evidence="2" id="KW-0479">Metal-binding</keyword>
<evidence type="ECO:0000256" key="7">
    <source>
        <dbReference type="ARBA" id="ARBA00068876"/>
    </source>
</evidence>
<dbReference type="GO" id="GO:0008270">
    <property type="term" value="F:zinc ion binding"/>
    <property type="evidence" value="ECO:0007669"/>
    <property type="project" value="UniProtKB-KW"/>
</dbReference>
<feature type="compositionally biased region" description="Polar residues" evidence="9">
    <location>
        <begin position="560"/>
        <end position="574"/>
    </location>
</feature>
<evidence type="ECO:0000256" key="1">
    <source>
        <dbReference type="ARBA" id="ARBA00004123"/>
    </source>
</evidence>
<feature type="region of interest" description="Disordered" evidence="9">
    <location>
        <begin position="282"/>
        <end position="302"/>
    </location>
</feature>
<feature type="domain" description="C2H2-type" evidence="10">
    <location>
        <begin position="533"/>
        <end position="562"/>
    </location>
</feature>
<dbReference type="InterPro" id="IPR013087">
    <property type="entry name" value="Znf_C2H2_type"/>
</dbReference>
<feature type="compositionally biased region" description="Low complexity" evidence="9">
    <location>
        <begin position="29"/>
        <end position="41"/>
    </location>
</feature>
<keyword evidence="6" id="KW-0539">Nucleus</keyword>
<accession>A0A553P8N7</accession>
<dbReference type="Pfam" id="PF00096">
    <property type="entry name" value="zf-C2H2"/>
    <property type="match status" value="4"/>
</dbReference>
<dbReference type="AlphaFoldDB" id="A0A553P8N7"/>
<feature type="compositionally biased region" description="Basic and acidic residues" evidence="9">
    <location>
        <begin position="402"/>
        <end position="415"/>
    </location>
</feature>
<feature type="region of interest" description="Disordered" evidence="9">
    <location>
        <begin position="360"/>
        <end position="415"/>
    </location>
</feature>
<evidence type="ECO:0000256" key="6">
    <source>
        <dbReference type="ARBA" id="ARBA00023242"/>
    </source>
</evidence>
<evidence type="ECO:0000313" key="11">
    <source>
        <dbReference type="EMBL" id="TRY74051.1"/>
    </source>
</evidence>
<proteinExistence type="predicted"/>
<dbReference type="PROSITE" id="PS50157">
    <property type="entry name" value="ZINC_FINGER_C2H2_2"/>
    <property type="match status" value="5"/>
</dbReference>
<comment type="subcellular location">
    <subcellularLocation>
        <location evidence="1">Nucleus</location>
    </subcellularLocation>
</comment>
<dbReference type="FunFam" id="3.30.160.60:FF:000446">
    <property type="entry name" value="Zinc finger protein"/>
    <property type="match status" value="1"/>
</dbReference>
<evidence type="ECO:0000256" key="3">
    <source>
        <dbReference type="ARBA" id="ARBA00022737"/>
    </source>
</evidence>
<dbReference type="STRING" id="6832.A0A553P8N7"/>
<dbReference type="PANTHER" id="PTHR23226:SF416">
    <property type="entry name" value="FI01424P"/>
    <property type="match status" value="1"/>
</dbReference>
<feature type="compositionally biased region" description="Acidic residues" evidence="9">
    <location>
        <begin position="361"/>
        <end position="373"/>
    </location>
</feature>
<evidence type="ECO:0000313" key="12">
    <source>
        <dbReference type="Proteomes" id="UP000318571"/>
    </source>
</evidence>
<dbReference type="GO" id="GO:0005634">
    <property type="term" value="C:nucleus"/>
    <property type="evidence" value="ECO:0007669"/>
    <property type="project" value="UniProtKB-SubCell"/>
</dbReference>
<dbReference type="FunFam" id="3.30.160.60:FF:000145">
    <property type="entry name" value="Zinc finger protein 574"/>
    <property type="match status" value="1"/>
</dbReference>
<dbReference type="GO" id="GO:0000981">
    <property type="term" value="F:DNA-binding transcription factor activity, RNA polymerase II-specific"/>
    <property type="evidence" value="ECO:0007669"/>
    <property type="project" value="TreeGrafter"/>
</dbReference>
<dbReference type="SMART" id="SM00355">
    <property type="entry name" value="ZnF_C2H2"/>
    <property type="match status" value="6"/>
</dbReference>
<feature type="domain" description="C2H2-type" evidence="10">
    <location>
        <begin position="505"/>
        <end position="532"/>
    </location>
</feature>
<evidence type="ECO:0000256" key="4">
    <source>
        <dbReference type="ARBA" id="ARBA00022771"/>
    </source>
</evidence>
<sequence length="574" mass="63507">MAQRTPTRIPAHQAGQPRPHRSHTPDGLTQTATTTNTNNNTLQDLSGKSVPGPRPSCPSAPWPSPHHPTHPAHPGHAAHPGQPPPREAARVTVETPAVRHSTGPSVGADWAGSGLESPRLHVNAETGHWEVSIGHMRYGVIPGSAAERDLLRGQSNLATPVAPPLTKTAEPESPPLRSPTPNNVASAHPGLDQCGPVSGSGSLANRIIEQRLGLHSHFGGRVRMSASGPPLAGGTSDGFESSVIHTLAREMGVFKKPHVPARFQASPEELRRIVQNIEAVFEDGSAPPSPPSTTHRPPKRSLSPVWVPVVAQKRPATFQDSSTETLSWDEDVRGFHCRLCPSFSPDQRAFYFHLKTHYEDQSDVDEPAEEPPEEPDRSQPQREEGLNASVAHIPRTLTSKQSPKDTAESATKHSPEESLFDCRECQKDFRTKGALRVHARIHKDERPYPCDRCAKSFRQISDLNYHRQSLHSRHKSFACDFCHKTFSRKYSLTLHRRIHTKECHHICDVCQKAFRAAIYLTVHKRSHTDERPYECEVCSKAFRTRADMTRHLSKVHHSINKASSQSRRSTLIAT</sequence>
<dbReference type="Proteomes" id="UP000318571">
    <property type="component" value="Chromosome 3"/>
</dbReference>
<dbReference type="PANTHER" id="PTHR23226">
    <property type="entry name" value="ZINC FINGER AND SCAN DOMAIN-CONTAINING"/>
    <property type="match status" value="1"/>
</dbReference>
<dbReference type="InterPro" id="IPR036236">
    <property type="entry name" value="Znf_C2H2_sf"/>
</dbReference>
<keyword evidence="5" id="KW-0862">Zinc</keyword>
<keyword evidence="4 8" id="KW-0863">Zinc-finger</keyword>
<dbReference type="FunFam" id="3.30.160.60:FF:001049">
    <property type="entry name" value="zinc finger protein 319"/>
    <property type="match status" value="1"/>
</dbReference>